<accession>A0A9J6QZF4</accession>
<protein>
    <submittedName>
        <fullName evidence="1">Uncharacterized protein</fullName>
    </submittedName>
</protein>
<reference evidence="1" key="1">
    <citation type="submission" date="2022-09" db="EMBL/GenBank/DDBJ databases">
        <title>Culturomic study of gut microbiota in children with autism spectrum disorder.</title>
        <authorList>
            <person name="Efimov B.A."/>
            <person name="Chaplin A.V."/>
            <person name="Sokolova S.R."/>
            <person name="Pikina A.P."/>
            <person name="Korzhanova M."/>
            <person name="Belova V."/>
            <person name="Korostin D."/>
        </authorList>
    </citation>
    <scope>NUCLEOTIDE SEQUENCE</scope>
    <source>
        <strain evidence="1">ASD5510</strain>
    </source>
</reference>
<comment type="caution">
    <text evidence="1">The sequence shown here is derived from an EMBL/GenBank/DDBJ whole genome shotgun (WGS) entry which is preliminary data.</text>
</comment>
<evidence type="ECO:0000313" key="2">
    <source>
        <dbReference type="Proteomes" id="UP001065549"/>
    </source>
</evidence>
<dbReference type="AlphaFoldDB" id="A0A9J6QZF4"/>
<dbReference type="EMBL" id="JAOSHN010000014">
    <property type="protein sequence ID" value="MCU7380844.1"/>
    <property type="molecule type" value="Genomic_DNA"/>
</dbReference>
<dbReference type="RefSeq" id="WP_269478839.1">
    <property type="nucleotide sequence ID" value="NZ_JAOSHN010000014.1"/>
</dbReference>
<proteinExistence type="predicted"/>
<name>A0A9J6QZF4_9FIRM</name>
<gene>
    <name evidence="1" type="ORF">OBO34_21250</name>
</gene>
<evidence type="ECO:0000313" key="1">
    <source>
        <dbReference type="EMBL" id="MCU7380844.1"/>
    </source>
</evidence>
<organism evidence="1 2">
    <name type="scientific">Hominibacterium faecale</name>
    <dbReference type="NCBI Taxonomy" id="2839743"/>
    <lineage>
        <taxon>Bacteria</taxon>
        <taxon>Bacillati</taxon>
        <taxon>Bacillota</taxon>
        <taxon>Clostridia</taxon>
        <taxon>Peptostreptococcales</taxon>
        <taxon>Anaerovoracaceae</taxon>
        <taxon>Hominibacterium</taxon>
    </lineage>
</organism>
<keyword evidence="2" id="KW-1185">Reference proteome</keyword>
<sequence length="99" mass="11806">MQGLRTQENEKFNRFWTSVQEKAASLGCIFFAENGEGRDFETPTMEGEDFCGWLIPEKDARAFEPEWLAGKVSDDWLEWIRWLKWKRSGDNIFVEFKKY</sequence>
<dbReference type="Proteomes" id="UP001065549">
    <property type="component" value="Unassembled WGS sequence"/>
</dbReference>